<feature type="domain" description="SGNH hydrolase-type esterase" evidence="1">
    <location>
        <begin position="12"/>
        <end position="192"/>
    </location>
</feature>
<dbReference type="InterPro" id="IPR039329">
    <property type="entry name" value="SIAE"/>
</dbReference>
<dbReference type="GO" id="GO:0001681">
    <property type="term" value="F:sialate O-acetylesterase activity"/>
    <property type="evidence" value="ECO:0007669"/>
    <property type="project" value="InterPro"/>
</dbReference>
<dbReference type="GO" id="GO:0005975">
    <property type="term" value="P:carbohydrate metabolic process"/>
    <property type="evidence" value="ECO:0007669"/>
    <property type="project" value="TreeGrafter"/>
</dbReference>
<reference evidence="2" key="1">
    <citation type="submission" date="2020-10" db="EMBL/GenBank/DDBJ databases">
        <authorList>
            <person name="Gilroy R."/>
        </authorList>
    </citation>
    <scope>NUCLEOTIDE SEQUENCE</scope>
    <source>
        <strain evidence="2">35461</strain>
    </source>
</reference>
<protein>
    <recommendedName>
        <fullName evidence="1">SGNH hydrolase-type esterase domain-containing protein</fullName>
    </recommendedName>
</protein>
<accession>A0A9D1T2G2</accession>
<gene>
    <name evidence="2" type="ORF">IAC79_00875</name>
</gene>
<dbReference type="Pfam" id="PF13472">
    <property type="entry name" value="Lipase_GDSL_2"/>
    <property type="match status" value="1"/>
</dbReference>
<feature type="non-terminal residue" evidence="2">
    <location>
        <position position="1"/>
    </location>
</feature>
<evidence type="ECO:0000313" key="3">
    <source>
        <dbReference type="Proteomes" id="UP000886845"/>
    </source>
</evidence>
<sequence>PLIAQAVTRVACIGDSITYGTGLADRAAQAYPARLQALLGKDYEVRNFGNPGRGIYLHTRRGKEMRGFRHMAEHRAALEWKPDIVICNLGINDCGAFLKTESERPGTFQNEYLALLNDYAALPTKPKLYVWGKLAPLAPGQTFYRSPEPFLMQAEIAAAARRANATTIDMETPLLPLLLKHFPDHIHPDAEASAVIAETVAKALAPAPEPPAATAARPANHTGWATPWPAAPVAIPADIAGRCETWVCAGQSNMFWTLGRCAGADTEAAATAKHDIRLWDFVTGQWRRITPANAKEWSAIAVSFAIRRAEATGKPIALLLVDVGGAPAEAFLPPSVMAAVDAKGKPRYPWLLRILTNRKSLDQNEDFPNSWVKAVYAGHLGLESKGWRVGVLWDLGLARLRGLPVTGVLWYQGESNASTALGGQAEKPLPEPYMEETIRATEETLQGIAGDKAPVLMVGLPVMNRPWAPYRALQKKVCDETGTIYLDTFSRGLGTPDNVHPPEKRPFAELASEAATSALKAVNQAHEH</sequence>
<dbReference type="InterPro" id="IPR013830">
    <property type="entry name" value="SGNH_hydro"/>
</dbReference>
<organism evidence="2 3">
    <name type="scientific">Candidatus Spyradenecus faecavium</name>
    <dbReference type="NCBI Taxonomy" id="2840947"/>
    <lineage>
        <taxon>Bacteria</taxon>
        <taxon>Pseudomonadati</taxon>
        <taxon>Lentisphaerota</taxon>
        <taxon>Lentisphaeria</taxon>
        <taxon>Lentisphaerales</taxon>
        <taxon>Lentisphaeraceae</taxon>
        <taxon>Lentisphaeraceae incertae sedis</taxon>
        <taxon>Candidatus Spyradenecus</taxon>
    </lineage>
</organism>
<evidence type="ECO:0000259" key="1">
    <source>
        <dbReference type="Pfam" id="PF13472"/>
    </source>
</evidence>
<reference evidence="2" key="2">
    <citation type="journal article" date="2021" name="PeerJ">
        <title>Extensive microbial diversity within the chicken gut microbiome revealed by metagenomics and culture.</title>
        <authorList>
            <person name="Gilroy R."/>
            <person name="Ravi A."/>
            <person name="Getino M."/>
            <person name="Pursley I."/>
            <person name="Horton D.L."/>
            <person name="Alikhan N.F."/>
            <person name="Baker D."/>
            <person name="Gharbi K."/>
            <person name="Hall N."/>
            <person name="Watson M."/>
            <person name="Adriaenssens E.M."/>
            <person name="Foster-Nyarko E."/>
            <person name="Jarju S."/>
            <person name="Secka A."/>
            <person name="Antonio M."/>
            <person name="Oren A."/>
            <person name="Chaudhuri R.R."/>
            <person name="La Ragione R."/>
            <person name="Hildebrand F."/>
            <person name="Pallen M.J."/>
        </authorList>
    </citation>
    <scope>NUCLEOTIDE SEQUENCE</scope>
    <source>
        <strain evidence="2">35461</strain>
    </source>
</reference>
<name>A0A9D1T2G2_9BACT</name>
<dbReference type="Gene3D" id="3.40.50.1110">
    <property type="entry name" value="SGNH hydrolase"/>
    <property type="match status" value="2"/>
</dbReference>
<dbReference type="PANTHER" id="PTHR22901:SF0">
    <property type="entry name" value="SIALATE O-ACETYLESTERASE"/>
    <property type="match status" value="1"/>
</dbReference>
<dbReference type="PANTHER" id="PTHR22901">
    <property type="entry name" value="SIALATE O-ACETYLESTERASE"/>
    <property type="match status" value="1"/>
</dbReference>
<dbReference type="EMBL" id="DVOR01000029">
    <property type="protein sequence ID" value="HIV08654.1"/>
    <property type="molecule type" value="Genomic_DNA"/>
</dbReference>
<comment type="caution">
    <text evidence="2">The sequence shown here is derived from an EMBL/GenBank/DDBJ whole genome shotgun (WGS) entry which is preliminary data.</text>
</comment>
<dbReference type="SUPFAM" id="SSF52266">
    <property type="entry name" value="SGNH hydrolase"/>
    <property type="match status" value="2"/>
</dbReference>
<dbReference type="Proteomes" id="UP000886845">
    <property type="component" value="Unassembled WGS sequence"/>
</dbReference>
<evidence type="ECO:0000313" key="2">
    <source>
        <dbReference type="EMBL" id="HIV08654.1"/>
    </source>
</evidence>
<dbReference type="AlphaFoldDB" id="A0A9D1T2G2"/>
<proteinExistence type="predicted"/>
<dbReference type="InterPro" id="IPR036514">
    <property type="entry name" value="SGNH_hydro_sf"/>
</dbReference>